<name>A0A1X1YBS9_9MYCO</name>
<dbReference type="RefSeq" id="WP_085266130.1">
    <property type="nucleotide sequence ID" value="NZ_LQPG01000035.1"/>
</dbReference>
<dbReference type="OrthoDB" id="9841936at2"/>
<protein>
    <submittedName>
        <fullName evidence="1">Uncharacterized protein</fullName>
    </submittedName>
</protein>
<keyword evidence="2" id="KW-1185">Reference proteome</keyword>
<dbReference type="Proteomes" id="UP000193866">
    <property type="component" value="Unassembled WGS sequence"/>
</dbReference>
<gene>
    <name evidence="1" type="ORF">AWC16_19015</name>
</gene>
<sequence>MARKAYYVNESFAEDVDGVLVYHQALITEDQPGYHPGFRHTDLSVLQAMSEAANTAAGLSAEDVNDIVMSSMRLGAAAN</sequence>
<dbReference type="STRING" id="1108812.AWC16_19015"/>
<organism evidence="1 2">
    <name type="scientific">Mycolicibacter longobardus</name>
    <dbReference type="NCBI Taxonomy" id="1108812"/>
    <lineage>
        <taxon>Bacteria</taxon>
        <taxon>Bacillati</taxon>
        <taxon>Actinomycetota</taxon>
        <taxon>Actinomycetes</taxon>
        <taxon>Mycobacteriales</taxon>
        <taxon>Mycobacteriaceae</taxon>
        <taxon>Mycolicibacter</taxon>
    </lineage>
</organism>
<dbReference type="AlphaFoldDB" id="A0A1X1YBS9"/>
<comment type="caution">
    <text evidence="1">The sequence shown here is derived from an EMBL/GenBank/DDBJ whole genome shotgun (WGS) entry which is preliminary data.</text>
</comment>
<evidence type="ECO:0000313" key="1">
    <source>
        <dbReference type="EMBL" id="ORW08491.1"/>
    </source>
</evidence>
<accession>A0A1X1YBS9</accession>
<reference evidence="1 2" key="1">
    <citation type="submission" date="2016-01" db="EMBL/GenBank/DDBJ databases">
        <title>The new phylogeny of the genus Mycobacterium.</title>
        <authorList>
            <person name="Tarcisio F."/>
            <person name="Conor M."/>
            <person name="Antonella G."/>
            <person name="Elisabetta G."/>
            <person name="Giulia F.S."/>
            <person name="Sara T."/>
            <person name="Anna F."/>
            <person name="Clotilde B."/>
            <person name="Roberto B."/>
            <person name="Veronica D.S."/>
            <person name="Fabio R."/>
            <person name="Monica P."/>
            <person name="Olivier J."/>
            <person name="Enrico T."/>
            <person name="Nicola S."/>
        </authorList>
    </citation>
    <scope>NUCLEOTIDE SEQUENCE [LARGE SCALE GENOMIC DNA]</scope>
    <source>
        <strain evidence="1 2">DSM 45394</strain>
    </source>
</reference>
<evidence type="ECO:0000313" key="2">
    <source>
        <dbReference type="Proteomes" id="UP000193866"/>
    </source>
</evidence>
<proteinExistence type="predicted"/>
<dbReference type="EMBL" id="LQPG01000035">
    <property type="protein sequence ID" value="ORW08491.1"/>
    <property type="molecule type" value="Genomic_DNA"/>
</dbReference>